<dbReference type="Proteomes" id="UP000004277">
    <property type="component" value="Unassembled WGS sequence"/>
</dbReference>
<comment type="caution">
    <text evidence="1">The sequence shown here is derived from an EMBL/GenBank/DDBJ whole genome shotgun (WGS) entry which is preliminary data.</text>
</comment>
<evidence type="ECO:0000313" key="1">
    <source>
        <dbReference type="EMBL" id="TMS59771.1"/>
    </source>
</evidence>
<sequence>MYRKTLILFLPTATLAWASVAHGAPAVAANTAGPHAVSAATLPAISPVPSPTAPPATRTAAPSITLAELFELAWARQPEARATAARRDAALATRDAAASWSADAPALSLQAKSDRPGANEGAREYEVGIGIPLWLPGERNRSARLAEAELKALDSSLLAARLRLAENVREAWWRYQRAQGDWQLAQVREANARQLAGDVARRVKAGDLARADQHQADGAAAQAEAAVAEAAAEQAAALHRLRALAGTAIPVPATSATLPEVLPEALPDTPLSATAPDGSGGAVAHPAVIALLDRAQAARDAAALARQQNRANPELTVAATRERDVTGASFKQSFTVGIRIPFGAGPRARAKQFTAQAEALDAEAQAELETGNVAQGIASAQAQLRAAQTRQQAAERRARLAREARGFFDKSFRLGETDLPTRLRIELEAIEAEQAFARARIDAAAAVSGLRQAMGLLPQ</sequence>
<organism evidence="1 2">
    <name type="scientific">Imbroritus primus</name>
    <dbReference type="NCBI Taxonomy" id="3058603"/>
    <lineage>
        <taxon>Bacteria</taxon>
        <taxon>Pseudomonadati</taxon>
        <taxon>Pseudomonadota</taxon>
        <taxon>Betaproteobacteria</taxon>
        <taxon>Burkholderiales</taxon>
        <taxon>Burkholderiaceae</taxon>
        <taxon>Imbroritus</taxon>
    </lineage>
</organism>
<reference evidence="1" key="1">
    <citation type="submission" date="2019-05" db="EMBL/GenBank/DDBJ databases">
        <title>Revised genome assembly of Burkholderiaceae (previously Ralstonia) sp. PBA.</title>
        <authorList>
            <person name="Gan H.M."/>
        </authorList>
    </citation>
    <scope>NUCLEOTIDE SEQUENCE</scope>
    <source>
        <strain evidence="1">PBA</strain>
    </source>
</reference>
<name>A0ACD3SU85_9BURK</name>
<gene>
    <name evidence="1" type="ORF">MW7_001090</name>
</gene>
<proteinExistence type="predicted"/>
<dbReference type="EMBL" id="AKCV02000004">
    <property type="protein sequence ID" value="TMS59771.1"/>
    <property type="molecule type" value="Genomic_DNA"/>
</dbReference>
<protein>
    <submittedName>
        <fullName evidence="1">TolC family protein</fullName>
    </submittedName>
</protein>
<keyword evidence="2" id="KW-1185">Reference proteome</keyword>
<accession>A0ACD3SU85</accession>
<evidence type="ECO:0000313" key="2">
    <source>
        <dbReference type="Proteomes" id="UP000004277"/>
    </source>
</evidence>